<protein>
    <submittedName>
        <fullName evidence="2">Uncharacterized protein</fullName>
    </submittedName>
</protein>
<accession>A0A7W5DZF9</accession>
<keyword evidence="3" id="KW-1185">Reference proteome</keyword>
<sequence>MDGCVAADAVLFAGSAARSIRWWGLPERRFRLVRPTGRGGDLLCGVFEFFFCALHFTLVSVLPWVWELPRNFPLLYLDPFEGDVLWLPSIGTNLLGC</sequence>
<evidence type="ECO:0000313" key="2">
    <source>
        <dbReference type="EMBL" id="MBB3207363.1"/>
    </source>
</evidence>
<proteinExistence type="predicted"/>
<keyword evidence="1" id="KW-0472">Membrane</keyword>
<evidence type="ECO:0000256" key="1">
    <source>
        <dbReference type="SAM" id="Phobius"/>
    </source>
</evidence>
<comment type="caution">
    <text evidence="2">The sequence shown here is derived from an EMBL/GenBank/DDBJ whole genome shotgun (WGS) entry which is preliminary data.</text>
</comment>
<organism evidence="2 3">
    <name type="scientific">Aporhodopirellula rubra</name>
    <dbReference type="NCBI Taxonomy" id="980271"/>
    <lineage>
        <taxon>Bacteria</taxon>
        <taxon>Pseudomonadati</taxon>
        <taxon>Planctomycetota</taxon>
        <taxon>Planctomycetia</taxon>
        <taxon>Pirellulales</taxon>
        <taxon>Pirellulaceae</taxon>
        <taxon>Aporhodopirellula</taxon>
    </lineage>
</organism>
<keyword evidence="1" id="KW-1133">Transmembrane helix</keyword>
<dbReference type="EMBL" id="JACHXU010000010">
    <property type="protein sequence ID" value="MBB3207363.1"/>
    <property type="molecule type" value="Genomic_DNA"/>
</dbReference>
<keyword evidence="1" id="KW-0812">Transmembrane</keyword>
<evidence type="ECO:0000313" key="3">
    <source>
        <dbReference type="Proteomes" id="UP000536179"/>
    </source>
</evidence>
<name>A0A7W5DZF9_9BACT</name>
<dbReference type="AlphaFoldDB" id="A0A7W5DZF9"/>
<gene>
    <name evidence="2" type="ORF">FHS27_003184</name>
</gene>
<dbReference type="Proteomes" id="UP000536179">
    <property type="component" value="Unassembled WGS sequence"/>
</dbReference>
<feature type="transmembrane region" description="Helical" evidence="1">
    <location>
        <begin position="42"/>
        <end position="66"/>
    </location>
</feature>
<reference evidence="2 3" key="1">
    <citation type="submission" date="2020-08" db="EMBL/GenBank/DDBJ databases">
        <title>Genomic Encyclopedia of Type Strains, Phase III (KMG-III): the genomes of soil and plant-associated and newly described type strains.</title>
        <authorList>
            <person name="Whitman W."/>
        </authorList>
    </citation>
    <scope>NUCLEOTIDE SEQUENCE [LARGE SCALE GENOMIC DNA]</scope>
    <source>
        <strain evidence="2 3">CECT 8075</strain>
    </source>
</reference>